<feature type="transmembrane region" description="Helical" evidence="4">
    <location>
        <begin position="1254"/>
        <end position="1273"/>
    </location>
</feature>
<keyword evidence="4" id="KW-1133">Transmembrane helix</keyword>
<reference evidence="6" key="1">
    <citation type="submission" date="2021-01" db="EMBL/GenBank/DDBJ databases">
        <authorList>
            <consortium name="Genoscope - CEA"/>
            <person name="William W."/>
        </authorList>
    </citation>
    <scope>NUCLEOTIDE SEQUENCE</scope>
</reference>
<feature type="chain" id="PRO_5035946089" evidence="5">
    <location>
        <begin position="36"/>
        <end position="1310"/>
    </location>
</feature>
<feature type="transmembrane region" description="Helical" evidence="4">
    <location>
        <begin position="1081"/>
        <end position="1101"/>
    </location>
</feature>
<keyword evidence="3" id="KW-1015">Disulfide bond</keyword>
<evidence type="ECO:0000256" key="2">
    <source>
        <dbReference type="ARBA" id="ARBA00022737"/>
    </source>
</evidence>
<keyword evidence="1 5" id="KW-0732">Signal</keyword>
<feature type="signal peptide" evidence="5">
    <location>
        <begin position="1"/>
        <end position="35"/>
    </location>
</feature>
<evidence type="ECO:0000256" key="5">
    <source>
        <dbReference type="SAM" id="SignalP"/>
    </source>
</evidence>
<organism evidence="6 7">
    <name type="scientific">Paramecium octaurelia</name>
    <dbReference type="NCBI Taxonomy" id="43137"/>
    <lineage>
        <taxon>Eukaryota</taxon>
        <taxon>Sar</taxon>
        <taxon>Alveolata</taxon>
        <taxon>Ciliophora</taxon>
        <taxon>Intramacronucleata</taxon>
        <taxon>Oligohymenophorea</taxon>
        <taxon>Peniculida</taxon>
        <taxon>Parameciidae</taxon>
        <taxon>Paramecium</taxon>
    </lineage>
</organism>
<dbReference type="Pfam" id="PF13948">
    <property type="entry name" value="DUF4215"/>
    <property type="match status" value="5"/>
</dbReference>
<sequence length="1310" mass="151710">MSEKIHTHMLTSQGLPLYMVCYFLILCQILPYAQSQPIYEDLMSGFNDKWFSYLNTNCENHFFKADCNEYKFLLITQCYTYEYHHLIFQTLELKPHYELTLKLTFLMKPSPGSKFIVYIDGREHQKTYNNSLNSNFFCNYTSSNYILFPISITIQHSSSSVTIAMTAQKGDWGISQFQISIKECSIECDSCNSNGCFNSEMLLRSFNSQIFSVISTEEGWQSQGGKITEIKECFGFNYIASNGDHFFKVFDLDQHYAISFQLKLLIFNSNSTQINIYVDEVLVNTINFVYEELIFSYKDLCDRISMEEVNLLQYQHLKTQLKIKIKVDLIKIKDGINAYIGMRDFQLFQRKRSFDDGCFDQNIDPFDGCFSNTYDCIQGCGNCIKGICYNCVAGWEFIQQETICIPNCGDAIITYYEECDDGNLIPYDGCHECKYSCPQHCRRCEFGKCLECENQYSLLQGNCLQICSDYRDNNLESNIGCYNFLKSEGYQQHFILNNINPEGSILDCNELSYGVFGYQYHQCYFKQIYNCIFQQYGKCLVCQPGYELNFYKNQCIPKCQDEIIQYEEICNDGSRIQLDGCLECQKSCQIECLFCQNDKCYLCLDGWQLQENLCRQICGDGQLAILSNEQCDDVEDPYCSNCQYECDSGCAICNKFQNCEVCKYPLININGKCVSVCGDNIVTPFVEQCDDGNDIPYDGCYQCEYQCSFGCLDELEVNESKYISCGQNYAIINNECINLCGDGILDSNFEQCDDGNNNGGDGCSYLCIEEYSYRCINQDNQLSYCTFIQQPNFNLVLLSDRQNQTKILDLSFSQEVYLQSGLLLEQVVDFSIIPETEFKLSVLPIQNITSKLGNPDYQITIHFDSPVTYPILQIAIQKYSILNQYDLDLYTNQKEIPLGTPFVLSEPTQKRINQVMQMNDGIVFSTASIAGILFFTGNYIVFFNLLDLLQTLSYIRYMQYKFPPHLRQFLDAYTKISLKPILDSLKIDELIAQINGGTLPNSQNKSTQTNNLDQCYLINAKGCFLSYIISAVTYILFCLISSNKMSAWLRQIEKKHEENVKILSFILKLQKIQIKFQKLKVNYFTLGVFQLFYSTLHQLLFSTLLQFPNYSFDSPFGIVNSIAAFSSLILLIHIFCNQLSITTAQIKDKQKWKYYFEENKNQFWADNYKPFQIYRIAIYITIITKLIRYPEAQSVLLSMQAMLYLIYLIRFKPMKSNFELAKLICRELTLLINTGSFLLYSFELNDTQQLFYGWLHISLFCSLMGFTLFVDIFEQVQNAYYLYLKKIQAQEKTNTQSNHSNSAKDLDMKK</sequence>
<dbReference type="PANTHER" id="PTHR38934:SF6">
    <property type="entry name" value="CHROMOSOME UNDETERMINED SCAFFOLD_176, WHOLE GENOME SHOTGUN SEQUENCE"/>
    <property type="match status" value="1"/>
</dbReference>
<comment type="caution">
    <text evidence="6">The sequence shown here is derived from an EMBL/GenBank/DDBJ whole genome shotgun (WGS) entry which is preliminary data.</text>
</comment>
<evidence type="ECO:0000313" key="7">
    <source>
        <dbReference type="Proteomes" id="UP000683925"/>
    </source>
</evidence>
<dbReference type="EMBL" id="CAJJDP010000089">
    <property type="protein sequence ID" value="CAD8187652.1"/>
    <property type="molecule type" value="Genomic_DNA"/>
</dbReference>
<name>A0A8S1WG05_PAROT</name>
<protein>
    <submittedName>
        <fullName evidence="6">Uncharacterized protein</fullName>
    </submittedName>
</protein>
<evidence type="ECO:0000256" key="1">
    <source>
        <dbReference type="ARBA" id="ARBA00022729"/>
    </source>
</evidence>
<evidence type="ECO:0000313" key="6">
    <source>
        <dbReference type="EMBL" id="CAD8187652.1"/>
    </source>
</evidence>
<feature type="transmembrane region" description="Helical" evidence="4">
    <location>
        <begin position="1121"/>
        <end position="1141"/>
    </location>
</feature>
<keyword evidence="2" id="KW-0677">Repeat</keyword>
<dbReference type="Proteomes" id="UP000683925">
    <property type="component" value="Unassembled WGS sequence"/>
</dbReference>
<evidence type="ECO:0000256" key="3">
    <source>
        <dbReference type="ARBA" id="ARBA00023157"/>
    </source>
</evidence>
<accession>A0A8S1WG05</accession>
<dbReference type="OrthoDB" id="317805at2759"/>
<gene>
    <name evidence="6" type="ORF">POCTA_138.1.T0900206</name>
</gene>
<dbReference type="PANTHER" id="PTHR38934">
    <property type="entry name" value="HYPHALLY REGULATED CELL WALL PROTEIN 1"/>
    <property type="match status" value="1"/>
</dbReference>
<dbReference type="InterPro" id="IPR011936">
    <property type="entry name" value="Myxo_disulph_rpt"/>
</dbReference>
<dbReference type="OMA" id="RSFDDGC"/>
<keyword evidence="4" id="KW-0472">Membrane</keyword>
<keyword evidence="4" id="KW-0812">Transmembrane</keyword>
<dbReference type="NCBIfam" id="TIGR02232">
    <property type="entry name" value="myxo_disulf_rpt"/>
    <property type="match status" value="3"/>
</dbReference>
<feature type="transmembrane region" description="Helical" evidence="4">
    <location>
        <begin position="1195"/>
        <end position="1211"/>
    </location>
</feature>
<proteinExistence type="predicted"/>
<evidence type="ECO:0000256" key="4">
    <source>
        <dbReference type="SAM" id="Phobius"/>
    </source>
</evidence>
<keyword evidence="7" id="KW-1185">Reference proteome</keyword>